<dbReference type="PATRIC" id="fig|1359.32.peg.446"/>
<reference evidence="3 4" key="1">
    <citation type="submission" date="2015-08" db="EMBL/GenBank/DDBJ databases">
        <title>Draft Genome Sequences of 11 Lactococcus lactis subspecies cremoris strains.</title>
        <authorList>
            <person name="Wels M."/>
            <person name="Backus L."/>
            <person name="Boekhorst J."/>
            <person name="Dijkstra A."/>
            <person name="Beerthuizen M."/>
            <person name="Siezen R."/>
            <person name="Bachmann H."/>
            <person name="Van Hijum S."/>
        </authorList>
    </citation>
    <scope>NUCLEOTIDE SEQUENCE [LARGE SCALE GENOMIC DNA]</scope>
    <source>
        <strain evidence="3 4">KW10</strain>
    </source>
</reference>
<keyword evidence="2" id="KW-0472">Membrane</keyword>
<comment type="caution">
    <text evidence="3">The sequence shown here is derived from an EMBL/GenBank/DDBJ whole genome shotgun (WGS) entry which is preliminary data.</text>
</comment>
<organism evidence="3 4">
    <name type="scientific">Lactococcus lactis subsp. cremoris</name>
    <name type="common">Streptococcus cremoris</name>
    <dbReference type="NCBI Taxonomy" id="1359"/>
    <lineage>
        <taxon>Bacteria</taxon>
        <taxon>Bacillati</taxon>
        <taxon>Bacillota</taxon>
        <taxon>Bacilli</taxon>
        <taxon>Lactobacillales</taxon>
        <taxon>Streptococcaceae</taxon>
        <taxon>Lactococcus</taxon>
    </lineage>
</organism>
<keyword evidence="1" id="KW-0175">Coiled coil</keyword>
<dbReference type="EMBL" id="LIYF01000006">
    <property type="protein sequence ID" value="KZK08235.1"/>
    <property type="molecule type" value="Genomic_DNA"/>
</dbReference>
<keyword evidence="2" id="KW-0812">Transmembrane</keyword>
<feature type="transmembrane region" description="Helical" evidence="2">
    <location>
        <begin position="47"/>
        <end position="65"/>
    </location>
</feature>
<proteinExistence type="predicted"/>
<dbReference type="AlphaFoldDB" id="A0A166KDE8"/>
<feature type="coiled-coil region" evidence="1">
    <location>
        <begin position="108"/>
        <end position="135"/>
    </location>
</feature>
<evidence type="ECO:0000313" key="4">
    <source>
        <dbReference type="Proteomes" id="UP000076519"/>
    </source>
</evidence>
<protein>
    <submittedName>
        <fullName evidence="3">Uncharacterized protein</fullName>
    </submittedName>
</protein>
<accession>A0A166KDE8</accession>
<dbReference type="RefSeq" id="WP_063281259.1">
    <property type="nucleotide sequence ID" value="NZ_LIYF01000006.1"/>
</dbReference>
<name>A0A166KDE8_LACLC</name>
<evidence type="ECO:0000256" key="2">
    <source>
        <dbReference type="SAM" id="Phobius"/>
    </source>
</evidence>
<evidence type="ECO:0000256" key="1">
    <source>
        <dbReference type="SAM" id="Coils"/>
    </source>
</evidence>
<dbReference type="Proteomes" id="UP000076519">
    <property type="component" value="Unassembled WGS sequence"/>
</dbReference>
<feature type="transmembrane region" description="Helical" evidence="2">
    <location>
        <begin position="71"/>
        <end position="89"/>
    </location>
</feature>
<evidence type="ECO:0000313" key="3">
    <source>
        <dbReference type="EMBL" id="KZK08235.1"/>
    </source>
</evidence>
<sequence length="178" mass="21504">MEKTDKDLIYCQKVLQLLEDLAKVEQNIEFFSEHSNKQRIRLHQGQIFVLKLVFFIIIIVVGVFLELPLLLLMFISLIYFIVFCLLFRYDSIKFKEKIIVNQEELKYKKSFNSKFEKLIGEKEKIQKELNHFERIPAEFKTIETVSHMIRYMKRGEAQTLEEALYFWKMDENNHLTNK</sequence>
<gene>
    <name evidence="3" type="ORF">AB996_0532</name>
</gene>
<keyword evidence="2" id="KW-1133">Transmembrane helix</keyword>